<dbReference type="RefSeq" id="WP_090187465.1">
    <property type="nucleotide sequence ID" value="NZ_CAXIDI010000003.1"/>
</dbReference>
<dbReference type="Pfam" id="PF14842">
    <property type="entry name" value="FliG_N"/>
    <property type="match status" value="1"/>
</dbReference>
<dbReference type="Pfam" id="PF14841">
    <property type="entry name" value="FliG_M"/>
    <property type="match status" value="1"/>
</dbReference>
<dbReference type="PRINTS" id="PR00954">
    <property type="entry name" value="FLGMOTORFLIG"/>
</dbReference>
<evidence type="ECO:0000256" key="2">
    <source>
        <dbReference type="ARBA" id="ARBA00004413"/>
    </source>
</evidence>
<evidence type="ECO:0000259" key="14">
    <source>
        <dbReference type="Pfam" id="PF14842"/>
    </source>
</evidence>
<evidence type="ECO:0000256" key="7">
    <source>
        <dbReference type="ARBA" id="ARBA00022779"/>
    </source>
</evidence>
<evidence type="ECO:0000256" key="11">
    <source>
        <dbReference type="SAM" id="MobiDB-lite"/>
    </source>
</evidence>
<dbReference type="GeneID" id="97891395"/>
<evidence type="ECO:0000256" key="8">
    <source>
        <dbReference type="ARBA" id="ARBA00023136"/>
    </source>
</evidence>
<dbReference type="STRING" id="195913.SAMN04488004_10697"/>
<keyword evidence="6" id="KW-0145">Chemotaxis</keyword>
<accession>A0A1I4EAQ1</accession>
<dbReference type="InterPro" id="IPR028263">
    <property type="entry name" value="FliG_N"/>
</dbReference>
<evidence type="ECO:0000256" key="4">
    <source>
        <dbReference type="ARBA" id="ARBA00021870"/>
    </source>
</evidence>
<evidence type="ECO:0000256" key="3">
    <source>
        <dbReference type="ARBA" id="ARBA00010299"/>
    </source>
</evidence>
<feature type="domain" description="Flagellar motor switch protein FliG middle" evidence="13">
    <location>
        <begin position="137"/>
        <end position="200"/>
    </location>
</feature>
<dbReference type="AlphaFoldDB" id="A0A1I4EAQ1"/>
<gene>
    <name evidence="15" type="ORF">SAMN04488004_10697</name>
</gene>
<name>A0A1I4EAQ1_9RHOB</name>
<dbReference type="Proteomes" id="UP000199550">
    <property type="component" value="Unassembled WGS sequence"/>
</dbReference>
<evidence type="ECO:0000313" key="15">
    <source>
        <dbReference type="EMBL" id="SFL02000.1"/>
    </source>
</evidence>
<comment type="subcellular location">
    <subcellularLocation>
        <location evidence="1">Bacterial flagellum basal body</location>
    </subcellularLocation>
    <subcellularLocation>
        <location evidence="2">Cell membrane</location>
        <topology evidence="2">Peripheral membrane protein</topology>
        <orientation evidence="2">Cytoplasmic side</orientation>
    </subcellularLocation>
</comment>
<dbReference type="EMBL" id="FOTF01000006">
    <property type="protein sequence ID" value="SFL02000.1"/>
    <property type="molecule type" value="Genomic_DNA"/>
</dbReference>
<protein>
    <recommendedName>
        <fullName evidence="4">Flagellar motor switch protein FliG</fullName>
    </recommendedName>
</protein>
<reference evidence="15 16" key="1">
    <citation type="submission" date="2016-10" db="EMBL/GenBank/DDBJ databases">
        <authorList>
            <person name="de Groot N.N."/>
        </authorList>
    </citation>
    <scope>NUCLEOTIDE SEQUENCE [LARGE SCALE GENOMIC DNA]</scope>
    <source>
        <strain evidence="15 16">DSM 16199</strain>
    </source>
</reference>
<feature type="domain" description="Flagellar motor switch protein FliG C-terminal" evidence="12">
    <location>
        <begin position="238"/>
        <end position="350"/>
    </location>
</feature>
<comment type="similarity">
    <text evidence="3">Belongs to the FliG family.</text>
</comment>
<evidence type="ECO:0000259" key="13">
    <source>
        <dbReference type="Pfam" id="PF14841"/>
    </source>
</evidence>
<evidence type="ECO:0000256" key="5">
    <source>
        <dbReference type="ARBA" id="ARBA00022475"/>
    </source>
</evidence>
<feature type="domain" description="Flagellar motor switch protein FliG N-terminal" evidence="14">
    <location>
        <begin position="25"/>
        <end position="127"/>
    </location>
</feature>
<evidence type="ECO:0000256" key="9">
    <source>
        <dbReference type="ARBA" id="ARBA00023143"/>
    </source>
</evidence>
<dbReference type="GO" id="GO:0003774">
    <property type="term" value="F:cytoskeletal motor activity"/>
    <property type="evidence" value="ECO:0007669"/>
    <property type="project" value="InterPro"/>
</dbReference>
<evidence type="ECO:0000256" key="6">
    <source>
        <dbReference type="ARBA" id="ARBA00022500"/>
    </source>
</evidence>
<keyword evidence="15" id="KW-0966">Cell projection</keyword>
<dbReference type="GO" id="GO:0006935">
    <property type="term" value="P:chemotaxis"/>
    <property type="evidence" value="ECO:0007669"/>
    <property type="project" value="UniProtKB-KW"/>
</dbReference>
<dbReference type="InterPro" id="IPR000090">
    <property type="entry name" value="Flg_Motor_Flig"/>
</dbReference>
<keyword evidence="8" id="KW-0472">Membrane</keyword>
<keyword evidence="9" id="KW-0975">Bacterial flagellum</keyword>
<evidence type="ECO:0000256" key="10">
    <source>
        <dbReference type="ARBA" id="ARBA00025598"/>
    </source>
</evidence>
<dbReference type="SUPFAM" id="SSF48029">
    <property type="entry name" value="FliG"/>
    <property type="match status" value="2"/>
</dbReference>
<dbReference type="GO" id="GO:0009425">
    <property type="term" value="C:bacterial-type flagellum basal body"/>
    <property type="evidence" value="ECO:0007669"/>
    <property type="project" value="UniProtKB-SubCell"/>
</dbReference>
<dbReference type="PANTHER" id="PTHR30534">
    <property type="entry name" value="FLAGELLAR MOTOR SWITCH PROTEIN FLIG"/>
    <property type="match status" value="1"/>
</dbReference>
<sequence>MLNAFDPLPDSAPFGAPSPSGTLRLTRKRKAALIVQLLISDGNKLALSSMPDHVQEDLARELGAIRLVDRDTVNAVATEFADLLDAIGLSAPGNVDAALEALAGHISPHLADKLRDQLDNRTGRDPFIRLQNLTTDEVVKVLSNESIQIGAVLLSKLPVARAAEVLGKLPGERARRITFAVRQTADIAPDAVTRIGHALVSDYCRTRLTAFEKAPVERVGAILNSSPALTRDDVLVGLDESDADFAKDVRKAIFTFEDIPARVRPIHVPGCLRVIEASDLATAMAFALGNGGKREEAANFILDCISQRMASSMKEEAAERGTPKTVDGEAAMNAVSAAIRALADDGTISLIDPDAEEEG</sequence>
<dbReference type="InterPro" id="IPR032779">
    <property type="entry name" value="FliG_M"/>
</dbReference>
<evidence type="ECO:0000259" key="12">
    <source>
        <dbReference type="Pfam" id="PF01706"/>
    </source>
</evidence>
<dbReference type="InterPro" id="IPR011002">
    <property type="entry name" value="FliG_a-hlx"/>
</dbReference>
<comment type="function">
    <text evidence="10">FliG is one of three proteins (FliG, FliN, FliM) that forms the rotor-mounted switch complex (C ring), located at the base of the basal body. This complex interacts with the CheY and CheZ chemotaxis proteins, in addition to contacting components of the motor that determine the direction of flagellar rotation.</text>
</comment>
<proteinExistence type="inferred from homology"/>
<dbReference type="PANTHER" id="PTHR30534:SF0">
    <property type="entry name" value="FLAGELLAR MOTOR SWITCH PROTEIN FLIG"/>
    <property type="match status" value="1"/>
</dbReference>
<keyword evidence="15" id="KW-0282">Flagellum</keyword>
<dbReference type="Gene3D" id="1.10.220.30">
    <property type="match status" value="3"/>
</dbReference>
<evidence type="ECO:0000256" key="1">
    <source>
        <dbReference type="ARBA" id="ARBA00004117"/>
    </source>
</evidence>
<dbReference type="OrthoDB" id="7616820at2"/>
<dbReference type="InterPro" id="IPR023087">
    <property type="entry name" value="Flg_Motor_Flig_C"/>
</dbReference>
<dbReference type="GO" id="GO:0005886">
    <property type="term" value="C:plasma membrane"/>
    <property type="evidence" value="ECO:0007669"/>
    <property type="project" value="UniProtKB-SubCell"/>
</dbReference>
<dbReference type="Pfam" id="PF01706">
    <property type="entry name" value="FliG_C"/>
    <property type="match status" value="1"/>
</dbReference>
<keyword evidence="15" id="KW-0969">Cilium</keyword>
<organism evidence="15 16">
    <name type="scientific">Loktanella salsilacus</name>
    <dbReference type="NCBI Taxonomy" id="195913"/>
    <lineage>
        <taxon>Bacteria</taxon>
        <taxon>Pseudomonadati</taxon>
        <taxon>Pseudomonadota</taxon>
        <taxon>Alphaproteobacteria</taxon>
        <taxon>Rhodobacterales</taxon>
        <taxon>Roseobacteraceae</taxon>
        <taxon>Loktanella</taxon>
    </lineage>
</organism>
<dbReference type="GO" id="GO:0071973">
    <property type="term" value="P:bacterial-type flagellum-dependent cell motility"/>
    <property type="evidence" value="ECO:0007669"/>
    <property type="project" value="InterPro"/>
</dbReference>
<feature type="region of interest" description="Disordered" evidence="11">
    <location>
        <begin position="1"/>
        <end position="21"/>
    </location>
</feature>
<keyword evidence="5" id="KW-1003">Cell membrane</keyword>
<evidence type="ECO:0000313" key="16">
    <source>
        <dbReference type="Proteomes" id="UP000199550"/>
    </source>
</evidence>
<keyword evidence="16" id="KW-1185">Reference proteome</keyword>
<keyword evidence="7" id="KW-0283">Flagellar rotation</keyword>